<accession>A0A2M7RK89</accession>
<keyword evidence="1" id="KW-0812">Transmembrane</keyword>
<feature type="transmembrane region" description="Helical" evidence="1">
    <location>
        <begin position="120"/>
        <end position="139"/>
    </location>
</feature>
<dbReference type="Proteomes" id="UP000230779">
    <property type="component" value="Unassembled WGS sequence"/>
</dbReference>
<proteinExistence type="predicted"/>
<dbReference type="AlphaFoldDB" id="A0A2M7RK89"/>
<feature type="transmembrane region" description="Helical" evidence="1">
    <location>
        <begin position="48"/>
        <end position="68"/>
    </location>
</feature>
<feature type="transmembrane region" description="Helical" evidence="1">
    <location>
        <begin position="80"/>
        <end position="99"/>
    </location>
</feature>
<feature type="transmembrane region" description="Helical" evidence="1">
    <location>
        <begin position="159"/>
        <end position="179"/>
    </location>
</feature>
<keyword evidence="1" id="KW-1133">Transmembrane helix</keyword>
<comment type="caution">
    <text evidence="2">The sequence shown here is derived from an EMBL/GenBank/DDBJ whole genome shotgun (WGS) entry which is preliminary data.</text>
</comment>
<name>A0A2M7RK89_9BACT</name>
<feature type="transmembrane region" description="Helical" evidence="1">
    <location>
        <begin position="23"/>
        <end position="41"/>
    </location>
</feature>
<keyword evidence="1" id="KW-0472">Membrane</keyword>
<gene>
    <name evidence="2" type="ORF">COY66_03050</name>
</gene>
<evidence type="ECO:0000313" key="2">
    <source>
        <dbReference type="EMBL" id="PIY96796.1"/>
    </source>
</evidence>
<reference evidence="2 3" key="1">
    <citation type="submission" date="2017-09" db="EMBL/GenBank/DDBJ databases">
        <title>Depth-based differentiation of microbial function through sediment-hosted aquifers and enrichment of novel symbionts in the deep terrestrial subsurface.</title>
        <authorList>
            <person name="Probst A.J."/>
            <person name="Ladd B."/>
            <person name="Jarett J.K."/>
            <person name="Geller-Mcgrath D.E."/>
            <person name="Sieber C.M."/>
            <person name="Emerson J.B."/>
            <person name="Anantharaman K."/>
            <person name="Thomas B.C."/>
            <person name="Malmstrom R."/>
            <person name="Stieglmeier M."/>
            <person name="Klingl A."/>
            <person name="Woyke T."/>
            <person name="Ryan C.M."/>
            <person name="Banfield J.F."/>
        </authorList>
    </citation>
    <scope>NUCLEOTIDE SEQUENCE [LARGE SCALE GENOMIC DNA]</scope>
    <source>
        <strain evidence="2">CG_4_10_14_0_8_um_filter_42_10</strain>
    </source>
</reference>
<evidence type="ECO:0000313" key="3">
    <source>
        <dbReference type="Proteomes" id="UP000230779"/>
    </source>
</evidence>
<organism evidence="2 3">
    <name type="scientific">Candidatus Kerfeldbacteria bacterium CG_4_10_14_0_8_um_filter_42_10</name>
    <dbReference type="NCBI Taxonomy" id="2014248"/>
    <lineage>
        <taxon>Bacteria</taxon>
        <taxon>Candidatus Kerfeldiibacteriota</taxon>
    </lineage>
</organism>
<evidence type="ECO:0000256" key="1">
    <source>
        <dbReference type="SAM" id="Phobius"/>
    </source>
</evidence>
<dbReference type="EMBL" id="PFMD01000028">
    <property type="protein sequence ID" value="PIY96796.1"/>
    <property type="molecule type" value="Genomic_DNA"/>
</dbReference>
<sequence length="189" mass="21017">MIFATVAANTGTWIANFDWSKPTWDMFIILFFVVAALLYGMSLGRDRIIVILVSIYMALAVVNTAPYINDVNTEVGINQFFVVRITAFVAIFVFLFFLLSRSALLATVASSDDRGKWWQVIVFSILHVGLLISITLSFLPESAAGHLAPSTQTIFVSEVGRFIWIVAPILLMILLKGGASNKKKFKYDI</sequence>
<protein>
    <submittedName>
        <fullName evidence="2">Uncharacterized protein</fullName>
    </submittedName>
</protein>